<feature type="non-terminal residue" evidence="1">
    <location>
        <position position="1"/>
    </location>
</feature>
<evidence type="ECO:0000313" key="1">
    <source>
        <dbReference type="EMBL" id="KAL0385637.1"/>
    </source>
</evidence>
<reference evidence="1" key="2">
    <citation type="journal article" date="2024" name="Plant">
        <title>Genomic evolution and insights into agronomic trait innovations of Sesamum species.</title>
        <authorList>
            <person name="Miao H."/>
            <person name="Wang L."/>
            <person name="Qu L."/>
            <person name="Liu H."/>
            <person name="Sun Y."/>
            <person name="Le M."/>
            <person name="Wang Q."/>
            <person name="Wei S."/>
            <person name="Zheng Y."/>
            <person name="Lin W."/>
            <person name="Duan Y."/>
            <person name="Cao H."/>
            <person name="Xiong S."/>
            <person name="Wang X."/>
            <person name="Wei L."/>
            <person name="Li C."/>
            <person name="Ma Q."/>
            <person name="Ju M."/>
            <person name="Zhao R."/>
            <person name="Li G."/>
            <person name="Mu C."/>
            <person name="Tian Q."/>
            <person name="Mei H."/>
            <person name="Zhang T."/>
            <person name="Gao T."/>
            <person name="Zhang H."/>
        </authorList>
    </citation>
    <scope>NUCLEOTIDE SEQUENCE</scope>
    <source>
        <strain evidence="1">G02</strain>
    </source>
</reference>
<protein>
    <submittedName>
        <fullName evidence="1">Uncharacterized protein</fullName>
    </submittedName>
</protein>
<name>A0AAW2RZN2_SESRA</name>
<gene>
    <name evidence="1" type="ORF">Sradi_2958000</name>
</gene>
<proteinExistence type="predicted"/>
<accession>A0AAW2RZN2</accession>
<organism evidence="1">
    <name type="scientific">Sesamum radiatum</name>
    <name type="common">Black benniseed</name>
    <dbReference type="NCBI Taxonomy" id="300843"/>
    <lineage>
        <taxon>Eukaryota</taxon>
        <taxon>Viridiplantae</taxon>
        <taxon>Streptophyta</taxon>
        <taxon>Embryophyta</taxon>
        <taxon>Tracheophyta</taxon>
        <taxon>Spermatophyta</taxon>
        <taxon>Magnoliopsida</taxon>
        <taxon>eudicotyledons</taxon>
        <taxon>Gunneridae</taxon>
        <taxon>Pentapetalae</taxon>
        <taxon>asterids</taxon>
        <taxon>lamiids</taxon>
        <taxon>Lamiales</taxon>
        <taxon>Pedaliaceae</taxon>
        <taxon>Sesamum</taxon>
    </lineage>
</organism>
<comment type="caution">
    <text evidence="1">The sequence shown here is derived from an EMBL/GenBank/DDBJ whole genome shotgun (WGS) entry which is preliminary data.</text>
</comment>
<sequence>LKNDYVTNNLSESFNHWVGELRSNPILTLVDGLRAKLICRLQKRKENSSKLSGILVPNSMKELNNIKEESRRCHLLVAREHGFEVQDQNINYI</sequence>
<reference evidence="1" key="1">
    <citation type="submission" date="2020-06" db="EMBL/GenBank/DDBJ databases">
        <authorList>
            <person name="Li T."/>
            <person name="Hu X."/>
            <person name="Zhang T."/>
            <person name="Song X."/>
            <person name="Zhang H."/>
            <person name="Dai N."/>
            <person name="Sheng W."/>
            <person name="Hou X."/>
            <person name="Wei L."/>
        </authorList>
    </citation>
    <scope>NUCLEOTIDE SEQUENCE</scope>
    <source>
        <strain evidence="1">G02</strain>
        <tissue evidence="1">Leaf</tissue>
    </source>
</reference>
<dbReference type="AlphaFoldDB" id="A0AAW2RZN2"/>
<dbReference type="EMBL" id="JACGWJ010000012">
    <property type="protein sequence ID" value="KAL0385637.1"/>
    <property type="molecule type" value="Genomic_DNA"/>
</dbReference>